<dbReference type="Proteomes" id="UP000190831">
    <property type="component" value="Chromosome B"/>
</dbReference>
<dbReference type="AlphaFoldDB" id="A0A1G4M8A3"/>
<evidence type="ECO:0000313" key="2">
    <source>
        <dbReference type="Proteomes" id="UP000190831"/>
    </source>
</evidence>
<name>A0A1G4M8A3_LACFM</name>
<sequence length="289" mass="31793">MRDGATAHLLWLLAGQRRRQERTRHVGGLAGPAGFPRARAARGRGHAALTCLSRACSRFFFPACPLSAALRRSSPLEARSPPRTLPRRRVTAPIPMQSALAAWPGPAAMPHVGRARVRHLRSVHCSTPHCILHFCSAWPTQSRMVPAVLTAPTPTYDCTSQERQQTSCLNTVDGRQNNHRTINGNQPFPGKITTRQLRKRIWPKCEKRLGSGFTGPVSRARSEGLLLEHLFEARRITSAYIFGVAEDAARACITQARAAGMHACLNGRCKAHASCLQESQMGSFEKMLP</sequence>
<dbReference type="EMBL" id="LT598489">
    <property type="protein sequence ID" value="SCW00073.1"/>
    <property type="molecule type" value="Genomic_DNA"/>
</dbReference>
<proteinExistence type="predicted"/>
<organism evidence="1 2">
    <name type="scientific">Lachancea fermentati</name>
    <name type="common">Zygosaccharomyces fermentati</name>
    <dbReference type="NCBI Taxonomy" id="4955"/>
    <lineage>
        <taxon>Eukaryota</taxon>
        <taxon>Fungi</taxon>
        <taxon>Dikarya</taxon>
        <taxon>Ascomycota</taxon>
        <taxon>Saccharomycotina</taxon>
        <taxon>Saccharomycetes</taxon>
        <taxon>Saccharomycetales</taxon>
        <taxon>Saccharomycetaceae</taxon>
        <taxon>Lachancea</taxon>
    </lineage>
</organism>
<accession>A0A1G4M8A3</accession>
<protein>
    <submittedName>
        <fullName evidence="1">LAFE_0B08856g1_1</fullName>
    </submittedName>
</protein>
<reference evidence="2" key="1">
    <citation type="submission" date="2016-03" db="EMBL/GenBank/DDBJ databases">
        <authorList>
            <person name="Devillers H."/>
        </authorList>
    </citation>
    <scope>NUCLEOTIDE SEQUENCE [LARGE SCALE GENOMIC DNA]</scope>
</reference>
<keyword evidence="2" id="KW-1185">Reference proteome</keyword>
<gene>
    <name evidence="1" type="ORF">LAFE_0B08856G</name>
</gene>
<evidence type="ECO:0000313" key="1">
    <source>
        <dbReference type="EMBL" id="SCW00073.1"/>
    </source>
</evidence>